<dbReference type="InterPro" id="IPR002716">
    <property type="entry name" value="PIN_dom"/>
</dbReference>
<name>A0A327NG57_9BACT</name>
<dbReference type="NCBIfam" id="TIGR00305">
    <property type="entry name" value="putative toxin-antitoxin system toxin component, PIN family"/>
    <property type="match status" value="1"/>
</dbReference>
<proteinExistence type="predicted"/>
<dbReference type="AlphaFoldDB" id="A0A327NG57"/>
<dbReference type="PANTHER" id="PTHR34610:SF3">
    <property type="entry name" value="SSL7007 PROTEIN"/>
    <property type="match status" value="1"/>
</dbReference>
<dbReference type="InterPro" id="IPR029060">
    <property type="entry name" value="PIN-like_dom_sf"/>
</dbReference>
<dbReference type="RefSeq" id="WP_111351537.1">
    <property type="nucleotide sequence ID" value="NZ_QLII01000004.1"/>
</dbReference>
<protein>
    <submittedName>
        <fullName evidence="2">Putative toxin-antitoxin system toxin component, PIN family</fullName>
    </submittedName>
</protein>
<evidence type="ECO:0000259" key="1">
    <source>
        <dbReference type="Pfam" id="PF13470"/>
    </source>
</evidence>
<evidence type="ECO:0000313" key="2">
    <source>
        <dbReference type="EMBL" id="RAI72936.1"/>
    </source>
</evidence>
<sequence length="137" mass="15681">MKVVIDTNGLLRSIPRDGSYRWLYDAFAANEFTWVVSTEILLEYAEMTGYYYSSVAAELVTSLLLAAPNHLRQEPYFHFGQVSDDPDDNKFVDCAIAAGADWLVSDDRHILNLLREANRFPPVPICSFEEFKKILNR</sequence>
<accession>A0A327NG57</accession>
<dbReference type="EMBL" id="QLII01000004">
    <property type="protein sequence ID" value="RAI72936.1"/>
    <property type="molecule type" value="Genomic_DNA"/>
</dbReference>
<reference evidence="2 3" key="1">
    <citation type="submission" date="2018-06" db="EMBL/GenBank/DDBJ databases">
        <title>Spirosoma sp. HMF3257 Genome sequencing and assembly.</title>
        <authorList>
            <person name="Kang H."/>
            <person name="Cha I."/>
            <person name="Kim H."/>
            <person name="Kang J."/>
            <person name="Joh K."/>
        </authorList>
    </citation>
    <scope>NUCLEOTIDE SEQUENCE [LARGE SCALE GENOMIC DNA]</scope>
    <source>
        <strain evidence="2 3">HMF3257</strain>
    </source>
</reference>
<gene>
    <name evidence="2" type="ORF">HMF3257_39240</name>
</gene>
<keyword evidence="3" id="KW-1185">Reference proteome</keyword>
<dbReference type="Proteomes" id="UP000249016">
    <property type="component" value="Unassembled WGS sequence"/>
</dbReference>
<evidence type="ECO:0000313" key="3">
    <source>
        <dbReference type="Proteomes" id="UP000249016"/>
    </source>
</evidence>
<dbReference type="InterPro" id="IPR002850">
    <property type="entry name" value="PIN_toxin-like"/>
</dbReference>
<comment type="caution">
    <text evidence="2">The sequence shown here is derived from an EMBL/GenBank/DDBJ whole genome shotgun (WGS) entry which is preliminary data.</text>
</comment>
<feature type="domain" description="PIN" evidence="1">
    <location>
        <begin position="2"/>
        <end position="109"/>
    </location>
</feature>
<dbReference type="Pfam" id="PF13470">
    <property type="entry name" value="PIN_3"/>
    <property type="match status" value="1"/>
</dbReference>
<dbReference type="PANTHER" id="PTHR34610">
    <property type="entry name" value="SSL7007 PROTEIN"/>
    <property type="match status" value="1"/>
</dbReference>
<dbReference type="SUPFAM" id="SSF88723">
    <property type="entry name" value="PIN domain-like"/>
    <property type="match status" value="1"/>
</dbReference>
<organism evidence="2 3">
    <name type="scientific">Spirosoma telluris</name>
    <dbReference type="NCBI Taxonomy" id="2183553"/>
    <lineage>
        <taxon>Bacteria</taxon>
        <taxon>Pseudomonadati</taxon>
        <taxon>Bacteroidota</taxon>
        <taxon>Cytophagia</taxon>
        <taxon>Cytophagales</taxon>
        <taxon>Cytophagaceae</taxon>
        <taxon>Spirosoma</taxon>
    </lineage>
</organism>